<sequence length="461" mass="51287">MKMPTYKNIGIGILLSTAMAACNLTNVTDVLPVNQVFEDQAITNLKQAQSVLDGTYGVLKTGLEFPVYAPAGATLMGLTSKPGASAGNSEQSYFDNNVETKNGTLGSVYSKAYSILNNANFIIEKTAALESTDPRKKEIIAEAKFLRALSHFYLLRLHGQFFKMDSKYGIVIKTEPIRMVKAVPRNSVKESYDIILSDLTDAIADGPEFTNTFYASKLAAKALKAKVLLYAKQYAEAATLANEVVTSGKRQLEKDYIDIFKKKIDKPLEVIFQTPFDDKSDRNNKAFMFRAYYIPSDYYVELMKGDNRDSVAIIKVVSNGTMRNNKFNGSTYAGQTLTADTEYFLRLDEIYLILAEALARSNPDLSVARDAVNVIRKRANMPDITANAKAALLEEIRIEKIKELGGESGEEWFDLVRYATEGNLKVSDYKPGVVNELRYILPLPFETVRLSNGVLEQNPGY</sequence>
<comment type="subcellular location">
    <subcellularLocation>
        <location evidence="1">Cell outer membrane</location>
    </subcellularLocation>
</comment>
<dbReference type="InterPro" id="IPR011990">
    <property type="entry name" value="TPR-like_helical_dom_sf"/>
</dbReference>
<feature type="signal peptide" evidence="6">
    <location>
        <begin position="1"/>
        <end position="20"/>
    </location>
</feature>
<dbReference type="SUPFAM" id="SSF48452">
    <property type="entry name" value="TPR-like"/>
    <property type="match status" value="1"/>
</dbReference>
<evidence type="ECO:0000256" key="1">
    <source>
        <dbReference type="ARBA" id="ARBA00004442"/>
    </source>
</evidence>
<comment type="caution">
    <text evidence="9">The sequence shown here is derived from an EMBL/GenBank/DDBJ whole genome shotgun (WGS) entry which is preliminary data.</text>
</comment>
<feature type="chain" id="PRO_5045689501" evidence="6">
    <location>
        <begin position="21"/>
        <end position="461"/>
    </location>
</feature>
<keyword evidence="3 6" id="KW-0732">Signal</keyword>
<evidence type="ECO:0000259" key="7">
    <source>
        <dbReference type="Pfam" id="PF07980"/>
    </source>
</evidence>
<dbReference type="Proteomes" id="UP001549749">
    <property type="component" value="Unassembled WGS sequence"/>
</dbReference>
<evidence type="ECO:0000256" key="2">
    <source>
        <dbReference type="ARBA" id="ARBA00006275"/>
    </source>
</evidence>
<dbReference type="RefSeq" id="WP_354661020.1">
    <property type="nucleotide sequence ID" value="NZ_JBEXAC010000001.1"/>
</dbReference>
<evidence type="ECO:0000256" key="3">
    <source>
        <dbReference type="ARBA" id="ARBA00022729"/>
    </source>
</evidence>
<comment type="similarity">
    <text evidence="2">Belongs to the SusD family.</text>
</comment>
<name>A0ABV2T5S9_9BACT</name>
<keyword evidence="5" id="KW-0998">Cell outer membrane</keyword>
<evidence type="ECO:0000256" key="6">
    <source>
        <dbReference type="SAM" id="SignalP"/>
    </source>
</evidence>
<evidence type="ECO:0000313" key="9">
    <source>
        <dbReference type="EMBL" id="MET6998385.1"/>
    </source>
</evidence>
<dbReference type="CDD" id="cd08977">
    <property type="entry name" value="SusD"/>
    <property type="match status" value="1"/>
</dbReference>
<protein>
    <submittedName>
        <fullName evidence="9">RagB/SusD family nutrient uptake outer membrane protein</fullName>
    </submittedName>
</protein>
<evidence type="ECO:0000256" key="4">
    <source>
        <dbReference type="ARBA" id="ARBA00023136"/>
    </source>
</evidence>
<dbReference type="PROSITE" id="PS51257">
    <property type="entry name" value="PROKAR_LIPOPROTEIN"/>
    <property type="match status" value="1"/>
</dbReference>
<keyword evidence="4" id="KW-0472">Membrane</keyword>
<evidence type="ECO:0000313" key="10">
    <source>
        <dbReference type="Proteomes" id="UP001549749"/>
    </source>
</evidence>
<dbReference type="Pfam" id="PF07980">
    <property type="entry name" value="SusD_RagB"/>
    <property type="match status" value="1"/>
</dbReference>
<dbReference type="InterPro" id="IPR012944">
    <property type="entry name" value="SusD_RagB_dom"/>
</dbReference>
<dbReference type="Gene3D" id="1.25.40.390">
    <property type="match status" value="1"/>
</dbReference>
<dbReference type="EMBL" id="JBEXAC010000001">
    <property type="protein sequence ID" value="MET6998385.1"/>
    <property type="molecule type" value="Genomic_DNA"/>
</dbReference>
<accession>A0ABV2T5S9</accession>
<reference evidence="9 10" key="1">
    <citation type="submission" date="2024-06" db="EMBL/GenBank/DDBJ databases">
        <title>Chitinophaga defluvii sp. nov., isolated from municipal sewage.</title>
        <authorList>
            <person name="Zhang L."/>
        </authorList>
    </citation>
    <scope>NUCLEOTIDE SEQUENCE [LARGE SCALE GENOMIC DNA]</scope>
    <source>
        <strain evidence="9 10">H8</strain>
    </source>
</reference>
<dbReference type="Pfam" id="PF14322">
    <property type="entry name" value="SusD-like_3"/>
    <property type="match status" value="1"/>
</dbReference>
<dbReference type="InterPro" id="IPR033985">
    <property type="entry name" value="SusD-like_N"/>
</dbReference>
<feature type="domain" description="SusD-like N-terminal" evidence="8">
    <location>
        <begin position="88"/>
        <end position="229"/>
    </location>
</feature>
<keyword evidence="10" id="KW-1185">Reference proteome</keyword>
<gene>
    <name evidence="9" type="ORF">ABR189_13440</name>
</gene>
<organism evidence="9 10">
    <name type="scientific">Chitinophaga defluvii</name>
    <dbReference type="NCBI Taxonomy" id="3163343"/>
    <lineage>
        <taxon>Bacteria</taxon>
        <taxon>Pseudomonadati</taxon>
        <taxon>Bacteroidota</taxon>
        <taxon>Chitinophagia</taxon>
        <taxon>Chitinophagales</taxon>
        <taxon>Chitinophagaceae</taxon>
        <taxon>Chitinophaga</taxon>
    </lineage>
</organism>
<proteinExistence type="inferred from homology"/>
<feature type="domain" description="RagB/SusD" evidence="7">
    <location>
        <begin position="318"/>
        <end position="461"/>
    </location>
</feature>
<evidence type="ECO:0000256" key="5">
    <source>
        <dbReference type="ARBA" id="ARBA00023237"/>
    </source>
</evidence>
<evidence type="ECO:0000259" key="8">
    <source>
        <dbReference type="Pfam" id="PF14322"/>
    </source>
</evidence>